<evidence type="ECO:0000256" key="4">
    <source>
        <dbReference type="ARBA" id="ARBA00022692"/>
    </source>
</evidence>
<evidence type="ECO:0000256" key="2">
    <source>
        <dbReference type="ARBA" id="ARBA00004236"/>
    </source>
</evidence>
<reference evidence="15" key="1">
    <citation type="journal article" date="2019" name="Int. J. Syst. Evol. Microbiol.">
        <title>The Global Catalogue of Microorganisms (GCM) 10K type strain sequencing project: providing services to taxonomists for standard genome sequencing and annotation.</title>
        <authorList>
            <consortium name="The Broad Institute Genomics Platform"/>
            <consortium name="The Broad Institute Genome Sequencing Center for Infectious Disease"/>
            <person name="Wu L."/>
            <person name="Ma J."/>
        </authorList>
    </citation>
    <scope>NUCLEOTIDE SEQUENCE [LARGE SCALE GENOMIC DNA]</scope>
    <source>
        <strain evidence="15">JCM 18537</strain>
    </source>
</reference>
<dbReference type="RefSeq" id="WP_345440297.1">
    <property type="nucleotide sequence ID" value="NZ_BAABKO010000005.1"/>
</dbReference>
<evidence type="ECO:0000313" key="14">
    <source>
        <dbReference type="EMBL" id="GAA4781220.1"/>
    </source>
</evidence>
<dbReference type="InterPro" id="IPR051474">
    <property type="entry name" value="Anti-sigma-K/W_factor"/>
</dbReference>
<feature type="region of interest" description="Disordered" evidence="11">
    <location>
        <begin position="225"/>
        <end position="245"/>
    </location>
</feature>
<dbReference type="Pfam" id="PF10099">
    <property type="entry name" value="RskA_C"/>
    <property type="match status" value="1"/>
</dbReference>
<gene>
    <name evidence="14" type="ORF">GCM10023351_27870</name>
</gene>
<keyword evidence="3" id="KW-1003">Cell membrane</keyword>
<evidence type="ECO:0000256" key="6">
    <source>
        <dbReference type="ARBA" id="ARBA00023015"/>
    </source>
</evidence>
<name>A0ABP9AIE2_9MICO</name>
<dbReference type="Gene3D" id="1.10.10.1320">
    <property type="entry name" value="Anti-sigma factor, zinc-finger domain"/>
    <property type="match status" value="1"/>
</dbReference>
<dbReference type="InterPro" id="IPR018764">
    <property type="entry name" value="RskA_C"/>
</dbReference>
<proteinExistence type="predicted"/>
<evidence type="ECO:0000256" key="11">
    <source>
        <dbReference type="SAM" id="MobiDB-lite"/>
    </source>
</evidence>
<evidence type="ECO:0000256" key="10">
    <source>
        <dbReference type="ARBA" id="ARBA00030803"/>
    </source>
</evidence>
<evidence type="ECO:0000313" key="15">
    <source>
        <dbReference type="Proteomes" id="UP001501645"/>
    </source>
</evidence>
<evidence type="ECO:0000259" key="13">
    <source>
        <dbReference type="Pfam" id="PF10099"/>
    </source>
</evidence>
<evidence type="ECO:0000256" key="1">
    <source>
        <dbReference type="ARBA" id="ARBA00004167"/>
    </source>
</evidence>
<evidence type="ECO:0000256" key="12">
    <source>
        <dbReference type="SAM" id="Phobius"/>
    </source>
</evidence>
<evidence type="ECO:0000256" key="9">
    <source>
        <dbReference type="ARBA" id="ARBA00029829"/>
    </source>
</evidence>
<comment type="subcellular location">
    <subcellularLocation>
        <location evidence="2">Cell membrane</location>
    </subcellularLocation>
    <subcellularLocation>
        <location evidence="1">Membrane</location>
        <topology evidence="1">Single-pass membrane protein</topology>
    </subcellularLocation>
</comment>
<keyword evidence="7 12" id="KW-0472">Membrane</keyword>
<keyword evidence="6" id="KW-0805">Transcription regulation</keyword>
<keyword evidence="15" id="KW-1185">Reference proteome</keyword>
<dbReference type="Proteomes" id="UP001501645">
    <property type="component" value="Unassembled WGS sequence"/>
</dbReference>
<evidence type="ECO:0000256" key="3">
    <source>
        <dbReference type="ARBA" id="ARBA00022475"/>
    </source>
</evidence>
<organism evidence="14 15">
    <name type="scientific">Microbacterium gilvum</name>
    <dbReference type="NCBI Taxonomy" id="1336204"/>
    <lineage>
        <taxon>Bacteria</taxon>
        <taxon>Bacillati</taxon>
        <taxon>Actinomycetota</taxon>
        <taxon>Actinomycetes</taxon>
        <taxon>Micrococcales</taxon>
        <taxon>Microbacteriaceae</taxon>
        <taxon>Microbacterium</taxon>
    </lineage>
</organism>
<keyword evidence="5 12" id="KW-1133">Transmembrane helix</keyword>
<evidence type="ECO:0000256" key="8">
    <source>
        <dbReference type="ARBA" id="ARBA00023163"/>
    </source>
</evidence>
<evidence type="ECO:0000256" key="7">
    <source>
        <dbReference type="ARBA" id="ARBA00023136"/>
    </source>
</evidence>
<dbReference type="InterPro" id="IPR041916">
    <property type="entry name" value="Anti_sigma_zinc_sf"/>
</dbReference>
<feature type="transmembrane region" description="Helical" evidence="12">
    <location>
        <begin position="100"/>
        <end position="122"/>
    </location>
</feature>
<accession>A0ABP9AIE2</accession>
<protein>
    <recommendedName>
        <fullName evidence="10">Regulator of SigK</fullName>
    </recommendedName>
    <alternativeName>
        <fullName evidence="9">Sigma-K anti-sigma factor RskA</fullName>
    </alternativeName>
</protein>
<sequence>MSEKDLDELLAGHALHALSPDDQTRLDEALAGDPALADRARRDEETAVFLADAVPEVAPPARIRDELLARIAAEPAPALSDEDAAPEPEAAAPARPMRRVWFTLAASIALVLAVGIGVASIAQMLDRPEAVVALERIESADDAQSASAEVAGGGTLELHWSPSTGEAVVVADGVPVLDEGSQYELWYVRGETPIPAGVFDGGSDAPTLLEGEMAPGDVVAVTVEQEGGSPTGTPTTTPIVAVPSD</sequence>
<dbReference type="EMBL" id="BAABKO010000005">
    <property type="protein sequence ID" value="GAA4781220.1"/>
    <property type="molecule type" value="Genomic_DNA"/>
</dbReference>
<comment type="caution">
    <text evidence="14">The sequence shown here is derived from an EMBL/GenBank/DDBJ whole genome shotgun (WGS) entry which is preliminary data.</text>
</comment>
<keyword evidence="8" id="KW-0804">Transcription</keyword>
<dbReference type="PANTHER" id="PTHR37461:SF1">
    <property type="entry name" value="ANTI-SIGMA-K FACTOR RSKA"/>
    <property type="match status" value="1"/>
</dbReference>
<dbReference type="PANTHER" id="PTHR37461">
    <property type="entry name" value="ANTI-SIGMA-K FACTOR RSKA"/>
    <property type="match status" value="1"/>
</dbReference>
<feature type="compositionally biased region" description="Low complexity" evidence="11">
    <location>
        <begin position="227"/>
        <end position="238"/>
    </location>
</feature>
<evidence type="ECO:0000256" key="5">
    <source>
        <dbReference type="ARBA" id="ARBA00022989"/>
    </source>
</evidence>
<feature type="domain" description="Anti-sigma K factor RskA C-terminal" evidence="13">
    <location>
        <begin position="105"/>
        <end position="238"/>
    </location>
</feature>
<keyword evidence="4 12" id="KW-0812">Transmembrane</keyword>